<dbReference type="InterPro" id="IPR014327">
    <property type="entry name" value="RNA_pol_sigma70_bacteroid"/>
</dbReference>
<dbReference type="InterPro" id="IPR014284">
    <property type="entry name" value="RNA_pol_sigma-70_dom"/>
</dbReference>
<dbReference type="NCBIfam" id="TIGR02937">
    <property type="entry name" value="sigma70-ECF"/>
    <property type="match status" value="1"/>
</dbReference>
<keyword evidence="8" id="KW-1185">Reference proteome</keyword>
<dbReference type="Gene3D" id="1.10.1740.10">
    <property type="match status" value="1"/>
</dbReference>
<dbReference type="Gene3D" id="1.10.10.10">
    <property type="entry name" value="Winged helix-like DNA-binding domain superfamily/Winged helix DNA-binding domain"/>
    <property type="match status" value="1"/>
</dbReference>
<dbReference type="NCBIfam" id="TIGR02985">
    <property type="entry name" value="Sig70_bacteroi1"/>
    <property type="match status" value="1"/>
</dbReference>
<dbReference type="InterPro" id="IPR039425">
    <property type="entry name" value="RNA_pol_sigma-70-like"/>
</dbReference>
<keyword evidence="3" id="KW-0731">Sigma factor</keyword>
<sequence>MKSSGIKKKKFSELFDKYYKRLFNYSFKVVKQKDIAEELVQETFIKLWENIEKINKDERSIESYLIKVLKNKIIDNYRKDQTKEKHINLYKLNTEFVTDIDSKWDLQKEIDNTYASLQPKTAEIFKLSRDKGLTYQEIASLKNMSVKTVESHISKALRVFRNKLQDYF</sequence>
<evidence type="ECO:0000256" key="1">
    <source>
        <dbReference type="ARBA" id="ARBA00010641"/>
    </source>
</evidence>
<dbReference type="Proteomes" id="UP000746690">
    <property type="component" value="Unassembled WGS sequence"/>
</dbReference>
<gene>
    <name evidence="7" type="ORF">HHX25_03530</name>
</gene>
<feature type="domain" description="RNA polymerase sigma-70 region 2" evidence="5">
    <location>
        <begin position="14"/>
        <end position="81"/>
    </location>
</feature>
<dbReference type="PANTHER" id="PTHR43133:SF46">
    <property type="entry name" value="RNA POLYMERASE SIGMA-70 FACTOR ECF SUBFAMILY"/>
    <property type="match status" value="1"/>
</dbReference>
<keyword evidence="2" id="KW-0805">Transcription regulation</keyword>
<proteinExistence type="inferred from homology"/>
<comment type="caution">
    <text evidence="7">The sequence shown here is derived from an EMBL/GenBank/DDBJ whole genome shotgun (WGS) entry which is preliminary data.</text>
</comment>
<dbReference type="PANTHER" id="PTHR43133">
    <property type="entry name" value="RNA POLYMERASE ECF-TYPE SIGMA FACTO"/>
    <property type="match status" value="1"/>
</dbReference>
<evidence type="ECO:0000256" key="4">
    <source>
        <dbReference type="ARBA" id="ARBA00023163"/>
    </source>
</evidence>
<dbReference type="InterPro" id="IPR007627">
    <property type="entry name" value="RNA_pol_sigma70_r2"/>
</dbReference>
<evidence type="ECO:0000259" key="6">
    <source>
        <dbReference type="Pfam" id="PF08281"/>
    </source>
</evidence>
<evidence type="ECO:0000259" key="5">
    <source>
        <dbReference type="Pfam" id="PF04542"/>
    </source>
</evidence>
<keyword evidence="4" id="KW-0804">Transcription</keyword>
<dbReference type="Pfam" id="PF04542">
    <property type="entry name" value="Sigma70_r2"/>
    <property type="match status" value="1"/>
</dbReference>
<protein>
    <submittedName>
        <fullName evidence="7">RNA polymerase sigma-70 factor</fullName>
    </submittedName>
</protein>
<dbReference type="InterPro" id="IPR013325">
    <property type="entry name" value="RNA_pol_sigma_r2"/>
</dbReference>
<dbReference type="SUPFAM" id="SSF88659">
    <property type="entry name" value="Sigma3 and sigma4 domains of RNA polymerase sigma factors"/>
    <property type="match status" value="1"/>
</dbReference>
<comment type="similarity">
    <text evidence="1">Belongs to the sigma-70 factor family. ECF subfamily.</text>
</comment>
<reference evidence="7 8" key="1">
    <citation type="submission" date="2020-04" db="EMBL/GenBank/DDBJ databases">
        <title>A Flavivirga sp. nov.</title>
        <authorList>
            <person name="Sun X."/>
        </authorList>
    </citation>
    <scope>NUCLEOTIDE SEQUENCE [LARGE SCALE GENOMIC DNA]</scope>
    <source>
        <strain evidence="7 8">Y03</strain>
    </source>
</reference>
<dbReference type="InterPro" id="IPR013249">
    <property type="entry name" value="RNA_pol_sigma70_r4_t2"/>
</dbReference>
<dbReference type="InterPro" id="IPR036388">
    <property type="entry name" value="WH-like_DNA-bd_sf"/>
</dbReference>
<accession>A0ABX1RSN8</accession>
<evidence type="ECO:0000313" key="8">
    <source>
        <dbReference type="Proteomes" id="UP000746690"/>
    </source>
</evidence>
<dbReference type="InterPro" id="IPR013324">
    <property type="entry name" value="RNA_pol_sigma_r3/r4-like"/>
</dbReference>
<feature type="domain" description="RNA polymerase sigma factor 70 region 4 type 2" evidence="6">
    <location>
        <begin position="109"/>
        <end position="158"/>
    </location>
</feature>
<dbReference type="SUPFAM" id="SSF88946">
    <property type="entry name" value="Sigma2 domain of RNA polymerase sigma factors"/>
    <property type="match status" value="1"/>
</dbReference>
<dbReference type="Pfam" id="PF08281">
    <property type="entry name" value="Sigma70_r4_2"/>
    <property type="match status" value="1"/>
</dbReference>
<evidence type="ECO:0000313" key="7">
    <source>
        <dbReference type="EMBL" id="NMH86561.1"/>
    </source>
</evidence>
<dbReference type="EMBL" id="JABBHF010000002">
    <property type="protein sequence ID" value="NMH86561.1"/>
    <property type="molecule type" value="Genomic_DNA"/>
</dbReference>
<evidence type="ECO:0000256" key="3">
    <source>
        <dbReference type="ARBA" id="ARBA00023082"/>
    </source>
</evidence>
<name>A0ABX1RSN8_9FLAO</name>
<evidence type="ECO:0000256" key="2">
    <source>
        <dbReference type="ARBA" id="ARBA00023015"/>
    </source>
</evidence>
<dbReference type="RefSeq" id="WP_169670207.1">
    <property type="nucleotide sequence ID" value="NZ_JABBHF010000002.1"/>
</dbReference>
<organism evidence="7 8">
    <name type="scientific">Flavivirga algicola</name>
    <dbReference type="NCBI Taxonomy" id="2729136"/>
    <lineage>
        <taxon>Bacteria</taxon>
        <taxon>Pseudomonadati</taxon>
        <taxon>Bacteroidota</taxon>
        <taxon>Flavobacteriia</taxon>
        <taxon>Flavobacteriales</taxon>
        <taxon>Flavobacteriaceae</taxon>
        <taxon>Flavivirga</taxon>
    </lineage>
</organism>